<dbReference type="Pfam" id="PF12854">
    <property type="entry name" value="PPR_1"/>
    <property type="match status" value="1"/>
</dbReference>
<feature type="signal peptide" evidence="5">
    <location>
        <begin position="1"/>
        <end position="27"/>
    </location>
</feature>
<dbReference type="Proteomes" id="UP001516023">
    <property type="component" value="Unassembled WGS sequence"/>
</dbReference>
<dbReference type="SUPFAM" id="SSF50978">
    <property type="entry name" value="WD40 repeat-like"/>
    <property type="match status" value="1"/>
</dbReference>
<dbReference type="PROSITE" id="PS50294">
    <property type="entry name" value="WD_REPEATS_REGION"/>
    <property type="match status" value="1"/>
</dbReference>
<feature type="compositionally biased region" description="Basic and acidic residues" evidence="4">
    <location>
        <begin position="68"/>
        <end position="84"/>
    </location>
</feature>
<reference evidence="6 7" key="1">
    <citation type="journal article" date="2020" name="G3 (Bethesda)">
        <title>Improved Reference Genome for Cyclotella cryptica CCMP332, a Model for Cell Wall Morphogenesis, Salinity Adaptation, and Lipid Production in Diatoms (Bacillariophyta).</title>
        <authorList>
            <person name="Roberts W.R."/>
            <person name="Downey K.M."/>
            <person name="Ruck E.C."/>
            <person name="Traller J.C."/>
            <person name="Alverson A.J."/>
        </authorList>
    </citation>
    <scope>NUCLEOTIDE SEQUENCE [LARGE SCALE GENOMIC DNA]</scope>
    <source>
        <strain evidence="6 7">CCMP332</strain>
    </source>
</reference>
<feature type="repeat" description="PPR" evidence="3">
    <location>
        <begin position="477"/>
        <end position="507"/>
    </location>
</feature>
<dbReference type="Gene3D" id="2.130.10.10">
    <property type="entry name" value="YVTN repeat-like/Quinoprotein amine dehydrogenase"/>
    <property type="match status" value="1"/>
</dbReference>
<feature type="chain" id="PRO_5044743946" evidence="5">
    <location>
        <begin position="28"/>
        <end position="1606"/>
    </location>
</feature>
<dbReference type="PANTHER" id="PTHR47942">
    <property type="entry name" value="TETRATRICOPEPTIDE REPEAT (TPR)-LIKE SUPERFAMILY PROTEIN-RELATED"/>
    <property type="match status" value="1"/>
</dbReference>
<dbReference type="PANTHER" id="PTHR47942:SF63">
    <property type="entry name" value="PENTATRICOPEPTIDE REPEAT-CONTAINING PROTEIN"/>
    <property type="match status" value="1"/>
</dbReference>
<dbReference type="Gene3D" id="1.25.40.10">
    <property type="entry name" value="Tetratricopeptide repeat domain"/>
    <property type="match status" value="4"/>
</dbReference>
<evidence type="ECO:0000256" key="1">
    <source>
        <dbReference type="ARBA" id="ARBA00022737"/>
    </source>
</evidence>
<dbReference type="InterPro" id="IPR051222">
    <property type="entry name" value="PPR/CCM1_RNA-binding"/>
</dbReference>
<dbReference type="PROSITE" id="PS51375">
    <property type="entry name" value="PPR"/>
    <property type="match status" value="2"/>
</dbReference>
<proteinExistence type="predicted"/>
<keyword evidence="7" id="KW-1185">Reference proteome</keyword>
<dbReference type="InterPro" id="IPR036322">
    <property type="entry name" value="WD40_repeat_dom_sf"/>
</dbReference>
<evidence type="ECO:0000313" key="7">
    <source>
        <dbReference type="Proteomes" id="UP001516023"/>
    </source>
</evidence>
<gene>
    <name evidence="6" type="ORF">HJC23_009999</name>
</gene>
<protein>
    <submittedName>
        <fullName evidence="6">Uncharacterized protein</fullName>
    </submittedName>
</protein>
<feature type="region of interest" description="Disordered" evidence="4">
    <location>
        <begin position="64"/>
        <end position="91"/>
    </location>
</feature>
<evidence type="ECO:0000256" key="2">
    <source>
        <dbReference type="PROSITE-ProRule" id="PRU00221"/>
    </source>
</evidence>
<feature type="repeat" description="WD" evidence="2">
    <location>
        <begin position="1508"/>
        <end position="1540"/>
    </location>
</feature>
<dbReference type="NCBIfam" id="TIGR00756">
    <property type="entry name" value="PPR"/>
    <property type="match status" value="2"/>
</dbReference>
<dbReference type="PROSITE" id="PS50082">
    <property type="entry name" value="WD_REPEATS_2"/>
    <property type="match status" value="1"/>
</dbReference>
<sequence>MPQLRTRAATFVAMNSCLALMLTPSWGFHGHLTHLSHAVPSLQSEIRSTFDTKIVELEQIQKTRQRRERTASKDKDAVSFRRNEPSSSMTRQSINDILSEPIGSLNTCSLISLCNSIRHVEEGSSSQSLIILERILLELDHWENFRADRHEHAVILKPIHVFSVLTAISRDVRNRKRIGERKSFARVGLDDRIEQLCTVVFLLQRLVHEKKSAYCDEGCFNEDVVSFAIMISADASQWEKSAADAATYFFRMMQNLSSREKWDPRLIGAVLNSLAIWARAEEAQSLLEEVMGVIMEENDCLAKVQQNASKIRLEPSRAGSCYDAVIRAWSKRAIVIAQNQTHPTLLDESKIALSKGKNILLDHMRSLGLPITNRTCAAALHGYSSLGLGDETEQLLAEIEMLFLPSGCFESSQSHFPSNLDATCYNNVLTSYCRSRKGNCFVKAKKLFQAMVDQQPTTIAGVTPNITTINIIPPRPDFISYYTLLNGYCKNGMVDQAEKLLETMRSTSSMDSTAPIPTLSCYVSVMRALEKSHDVDAPERMLALLEAMEQMRDNRDDIQPYKMRKHPLPNRALYISALRCMSKNGRGKEAELILTKLRNTHPWSRGWTDIQAYTLVLRSWGWSRHVNREEAARRAEVLLNDLQYHVKEGHLKPLDVNIYNIVLNCCAKAGFADKAEALLENMTQTLPNAVSYSLVIKALSNSKDQDAVNRAWNVLYSLGYYPKGKRWASSEPRLSPIFDESIEPFNSMLKLLAKRGMASEAEMLLDSMDDLVLEGMLKFGPDVSSYEAVLEALGRCKDFDSAQRAEILVTRMEVLGRTFFDRLSNSDVPLKPDDVTLGSTIKAIINSGKSQENALARVETLVESSKSDGREDNMILSAHRLRLYAKFGMGNEAERLLRQMNKAGVIHYTIVLNAWAKSDDPDASERAEALFREMEKNPEFDLDIAAYHGLLLNYSLRGQVEKAEQLVEAILQQQQRSVTANRKTFTMLVNAYTNAKDTNAPDRAEELLDKMRELHASGNKEAEPDDVAYSSIIRCIRGGSIQNITEYEKIELMSRLQIEKWPNTSFSLKRRKKDCILIASLDCLKVDNDLQSNHRGHLSSRHHYSAISSTILSKPLPPHLQKPAVIMSGYRTLHRIQPPESSPPDAPPPTLWHVHFSPCRPDTPTLSLRLLSSGASNIIRAYSLRERTKNDASDDALNASPMMVKCTECLVPGDFRDEQIPSLSLSSSRCVLGYGALDIVRNYCGADVDAGNEVVVASQLGGNVAVWVRLDPRMRGRKADNDEEEEEEETNLPRYVKPDAEFVVASATGTTLAIRPPTLGNYYSKRENDVLVALGSANGAVILCRTGILAARPGQGANTASSGGVVGDSSSFRRSEETVVITSNSTPGQVVTTIGGGHACVLSIAWHPTIPNTFAVGRKDGTIDIYSSTASDHYDEELSFRRMHRLADSSSPIRGLTFSQPEGALLFAGDDSGKLYSYDASVASSSFASNGDAVKAAMCPIKLVACALTAHKGWIMNLTSFPDERRVCSCGSDRSVKVWDCGMGLASSTPVHSFDGVHSGWVWDVSCGSVVGVSGVGAGGVSSSGKKVTLVSCGNDGVMQLFSCGD</sequence>
<evidence type="ECO:0000256" key="4">
    <source>
        <dbReference type="SAM" id="MobiDB-lite"/>
    </source>
</evidence>
<dbReference type="InterPro" id="IPR002885">
    <property type="entry name" value="PPR_rpt"/>
</dbReference>
<evidence type="ECO:0000256" key="5">
    <source>
        <dbReference type="SAM" id="SignalP"/>
    </source>
</evidence>
<dbReference type="Pfam" id="PF00400">
    <property type="entry name" value="WD40"/>
    <property type="match status" value="1"/>
</dbReference>
<dbReference type="InterPro" id="IPR015943">
    <property type="entry name" value="WD40/YVTN_repeat-like_dom_sf"/>
</dbReference>
<dbReference type="EMBL" id="JABMIG020000061">
    <property type="protein sequence ID" value="KAL3796699.1"/>
    <property type="molecule type" value="Genomic_DNA"/>
</dbReference>
<evidence type="ECO:0000313" key="6">
    <source>
        <dbReference type="EMBL" id="KAL3796699.1"/>
    </source>
</evidence>
<name>A0ABD3Q9M4_9STRA</name>
<dbReference type="SMART" id="SM00320">
    <property type="entry name" value="WD40"/>
    <property type="match status" value="4"/>
</dbReference>
<feature type="repeat" description="PPR" evidence="3">
    <location>
        <begin position="655"/>
        <end position="685"/>
    </location>
</feature>
<keyword evidence="1" id="KW-0677">Repeat</keyword>
<dbReference type="InterPro" id="IPR011990">
    <property type="entry name" value="TPR-like_helical_dom_sf"/>
</dbReference>
<dbReference type="InterPro" id="IPR001680">
    <property type="entry name" value="WD40_rpt"/>
</dbReference>
<keyword evidence="2" id="KW-0853">WD repeat</keyword>
<evidence type="ECO:0000256" key="3">
    <source>
        <dbReference type="PROSITE-ProRule" id="PRU00708"/>
    </source>
</evidence>
<accession>A0ABD3Q9M4</accession>
<comment type="caution">
    <text evidence="6">The sequence shown here is derived from an EMBL/GenBank/DDBJ whole genome shotgun (WGS) entry which is preliminary data.</text>
</comment>
<keyword evidence="5" id="KW-0732">Signal</keyword>
<dbReference type="Pfam" id="PF01535">
    <property type="entry name" value="PPR"/>
    <property type="match status" value="3"/>
</dbReference>
<organism evidence="6 7">
    <name type="scientific">Cyclotella cryptica</name>
    <dbReference type="NCBI Taxonomy" id="29204"/>
    <lineage>
        <taxon>Eukaryota</taxon>
        <taxon>Sar</taxon>
        <taxon>Stramenopiles</taxon>
        <taxon>Ochrophyta</taxon>
        <taxon>Bacillariophyta</taxon>
        <taxon>Coscinodiscophyceae</taxon>
        <taxon>Thalassiosirophycidae</taxon>
        <taxon>Stephanodiscales</taxon>
        <taxon>Stephanodiscaceae</taxon>
        <taxon>Cyclotella</taxon>
    </lineage>
</organism>